<dbReference type="RefSeq" id="WP_137627614.1">
    <property type="nucleotide sequence ID" value="NZ_BJDJ01000002.1"/>
</dbReference>
<dbReference type="Pfam" id="PF02826">
    <property type="entry name" value="2-Hacid_dh_C"/>
    <property type="match status" value="1"/>
</dbReference>
<proteinExistence type="predicted"/>
<sequence length="316" mass="33827">MPIMLMVQATKPAQLTALKTAYPNWMFKTPATLQPDDYAQVQVMYGNHPVLTKLLATPQSQLKFLQVISAGVDYLPLAELAAHHVLVANTSGIHAAGISESVLGAMLTIDRGYQAAISNQNGPRKWSLPQAPRSLAGQRLVVFGTGQIGQAIAAKAAVFDMTVVGVNTTGHAAPHFTTTVALAAVASVLATADVVVNALPLTPATTHYFNAARFAQMQQHPLLINIGRGPAVVTTDLVTALQTGRLSGAVLDVTDPEPLPADHPLWALPNVMITPHISGQRRHFRTVVFDIFKTNLDAWMATGKLARNQVDLQRGY</sequence>
<dbReference type="InterPro" id="IPR036291">
    <property type="entry name" value="NAD(P)-bd_dom_sf"/>
</dbReference>
<organism evidence="4 5">
    <name type="scientific">Lactiplantibacillus daowaiensis</name>
    <dbReference type="NCBI Taxonomy" id="2559918"/>
    <lineage>
        <taxon>Bacteria</taxon>
        <taxon>Bacillati</taxon>
        <taxon>Bacillota</taxon>
        <taxon>Bacilli</taxon>
        <taxon>Lactobacillales</taxon>
        <taxon>Lactobacillaceae</taxon>
        <taxon>Lactiplantibacillus</taxon>
    </lineage>
</organism>
<evidence type="ECO:0000259" key="3">
    <source>
        <dbReference type="Pfam" id="PF02826"/>
    </source>
</evidence>
<evidence type="ECO:0000256" key="1">
    <source>
        <dbReference type="ARBA" id="ARBA00023002"/>
    </source>
</evidence>
<gene>
    <name evidence="4" type="ORF">ACFP5Y_14130</name>
</gene>
<protein>
    <submittedName>
        <fullName evidence="4">NAD(P)-dependent oxidoreductase</fullName>
    </submittedName>
</protein>
<evidence type="ECO:0000313" key="5">
    <source>
        <dbReference type="Proteomes" id="UP001596282"/>
    </source>
</evidence>
<comment type="caution">
    <text evidence="4">The sequence shown here is derived from an EMBL/GenBank/DDBJ whole genome shotgun (WGS) entry which is preliminary data.</text>
</comment>
<dbReference type="Gene3D" id="3.40.50.720">
    <property type="entry name" value="NAD(P)-binding Rossmann-like Domain"/>
    <property type="match status" value="2"/>
</dbReference>
<keyword evidence="1" id="KW-0560">Oxidoreductase</keyword>
<dbReference type="EMBL" id="JBHSSC010000044">
    <property type="protein sequence ID" value="MFC6182372.1"/>
    <property type="molecule type" value="Genomic_DNA"/>
</dbReference>
<keyword evidence="5" id="KW-1185">Reference proteome</keyword>
<dbReference type="SUPFAM" id="SSF51735">
    <property type="entry name" value="NAD(P)-binding Rossmann-fold domains"/>
    <property type="match status" value="1"/>
</dbReference>
<dbReference type="InterPro" id="IPR006140">
    <property type="entry name" value="D-isomer_DH_NAD-bd"/>
</dbReference>
<feature type="domain" description="D-isomer specific 2-hydroxyacid dehydrogenase NAD-binding" evidence="3">
    <location>
        <begin position="104"/>
        <end position="278"/>
    </location>
</feature>
<accession>A0ABW1S4L6</accession>
<keyword evidence="2" id="KW-0520">NAD</keyword>
<dbReference type="Proteomes" id="UP001596282">
    <property type="component" value="Unassembled WGS sequence"/>
</dbReference>
<name>A0ABW1S4L6_9LACO</name>
<dbReference type="SUPFAM" id="SSF52283">
    <property type="entry name" value="Formate/glycerate dehydrogenase catalytic domain-like"/>
    <property type="match status" value="1"/>
</dbReference>
<dbReference type="PANTHER" id="PTHR43333:SF1">
    <property type="entry name" value="D-ISOMER SPECIFIC 2-HYDROXYACID DEHYDROGENASE NAD-BINDING DOMAIN-CONTAINING PROTEIN"/>
    <property type="match status" value="1"/>
</dbReference>
<evidence type="ECO:0000313" key="4">
    <source>
        <dbReference type="EMBL" id="MFC6182372.1"/>
    </source>
</evidence>
<dbReference type="PANTHER" id="PTHR43333">
    <property type="entry name" value="2-HACID_DH_C DOMAIN-CONTAINING PROTEIN"/>
    <property type="match status" value="1"/>
</dbReference>
<evidence type="ECO:0000256" key="2">
    <source>
        <dbReference type="ARBA" id="ARBA00023027"/>
    </source>
</evidence>
<reference evidence="5" key="1">
    <citation type="journal article" date="2019" name="Int. J. Syst. Evol. Microbiol.">
        <title>The Global Catalogue of Microorganisms (GCM) 10K type strain sequencing project: providing services to taxonomists for standard genome sequencing and annotation.</title>
        <authorList>
            <consortium name="The Broad Institute Genomics Platform"/>
            <consortium name="The Broad Institute Genome Sequencing Center for Infectious Disease"/>
            <person name="Wu L."/>
            <person name="Ma J."/>
        </authorList>
    </citation>
    <scope>NUCLEOTIDE SEQUENCE [LARGE SCALE GENOMIC DNA]</scope>
    <source>
        <strain evidence="5">CCM 8933</strain>
    </source>
</reference>